<dbReference type="PANTHER" id="PTHR37535">
    <property type="entry name" value="FLUG DOMAIN PROTEIN"/>
    <property type="match status" value="1"/>
</dbReference>
<name>A0ABR4HG24_9EURO</name>
<dbReference type="PROSITE" id="PS00028">
    <property type="entry name" value="ZINC_FINGER_C2H2_1"/>
    <property type="match status" value="1"/>
</dbReference>
<dbReference type="Pfam" id="PF11917">
    <property type="entry name" value="DUF3435"/>
    <property type="match status" value="1"/>
</dbReference>
<evidence type="ECO:0000313" key="3">
    <source>
        <dbReference type="EMBL" id="KAL2814346.1"/>
    </source>
</evidence>
<keyword evidence="4" id="KW-1185">Reference proteome</keyword>
<keyword evidence="1" id="KW-0233">DNA recombination</keyword>
<sequence>MVLEVRPHRTKRYSGKKKKTQTIGIPEVPSEPCLLLCPKTHFLGLLLRKTALRHVDVSSATQLYELQVAPDARSLPLIVADKQSRVFDISESTLNKWLKRLGELTGLQLSVTSYWLRRGAAEVVNTSSEISEAQQNLLLQHASASTYQKRYASDYFCHDLRSIGEGREQQYGIMRMASGQSRTIDLRRPVDLTDTQKAEAEADQDVQRHKQLWLQARALVRTKHGSFARGEGTELYREALKTRNSYHTARTRSHRKMKKHIRAQFDEEQPIQDVFRQVHGLPMSSSNHRKTLPIPQEQERAFSLIFRFAPSSEQEETDCRIQAVDAISRVGPASAARLRTVHSGQPHPTWMQAASQEKRGVILSPRQCLVCLVFGIRETPFPTDFSFIRHLRRRHPGDMQCPDPDCCEQLVGIDHIMNHMQHVHGA</sequence>
<dbReference type="Proteomes" id="UP001610335">
    <property type="component" value="Unassembled WGS sequence"/>
</dbReference>
<evidence type="ECO:0000256" key="1">
    <source>
        <dbReference type="ARBA" id="ARBA00023172"/>
    </source>
</evidence>
<dbReference type="InterPro" id="IPR013762">
    <property type="entry name" value="Integrase-like_cat_sf"/>
</dbReference>
<feature type="domain" description="C2H2-type" evidence="2">
    <location>
        <begin position="401"/>
        <end position="424"/>
    </location>
</feature>
<accession>A0ABR4HG24</accession>
<evidence type="ECO:0000259" key="2">
    <source>
        <dbReference type="PROSITE" id="PS00028"/>
    </source>
</evidence>
<dbReference type="SUPFAM" id="SSF56349">
    <property type="entry name" value="DNA breaking-rejoining enzymes"/>
    <property type="match status" value="1"/>
</dbReference>
<organism evidence="3 4">
    <name type="scientific">Aspergillus cavernicola</name>
    <dbReference type="NCBI Taxonomy" id="176166"/>
    <lineage>
        <taxon>Eukaryota</taxon>
        <taxon>Fungi</taxon>
        <taxon>Dikarya</taxon>
        <taxon>Ascomycota</taxon>
        <taxon>Pezizomycotina</taxon>
        <taxon>Eurotiomycetes</taxon>
        <taxon>Eurotiomycetidae</taxon>
        <taxon>Eurotiales</taxon>
        <taxon>Aspergillaceae</taxon>
        <taxon>Aspergillus</taxon>
        <taxon>Aspergillus subgen. Nidulantes</taxon>
    </lineage>
</organism>
<dbReference type="EMBL" id="JBFXLS010000128">
    <property type="protein sequence ID" value="KAL2814346.1"/>
    <property type="molecule type" value="Genomic_DNA"/>
</dbReference>
<protein>
    <recommendedName>
        <fullName evidence="2">C2H2-type domain-containing protein</fullName>
    </recommendedName>
</protein>
<dbReference type="Gene3D" id="1.10.443.10">
    <property type="entry name" value="Intergrase catalytic core"/>
    <property type="match status" value="1"/>
</dbReference>
<proteinExistence type="predicted"/>
<dbReference type="PANTHER" id="PTHR37535:SF2">
    <property type="entry name" value="FINGER DOMAIN PROTEIN, PUTATIVE (AFU_ORTHOLOGUE AFUA_6G09300)-RELATED"/>
    <property type="match status" value="1"/>
</dbReference>
<dbReference type="InterPro" id="IPR011010">
    <property type="entry name" value="DNA_brk_join_enz"/>
</dbReference>
<reference evidence="3 4" key="1">
    <citation type="submission" date="2024-07" db="EMBL/GenBank/DDBJ databases">
        <title>Section-level genome sequencing and comparative genomics of Aspergillus sections Usti and Cavernicolus.</title>
        <authorList>
            <consortium name="Lawrence Berkeley National Laboratory"/>
            <person name="Nybo J.L."/>
            <person name="Vesth T.C."/>
            <person name="Theobald S."/>
            <person name="Frisvad J.C."/>
            <person name="Larsen T.O."/>
            <person name="Kjaerboelling I."/>
            <person name="Rothschild-Mancinelli K."/>
            <person name="Lyhne E.K."/>
            <person name="Kogle M.E."/>
            <person name="Barry K."/>
            <person name="Clum A."/>
            <person name="Na H."/>
            <person name="Ledsgaard L."/>
            <person name="Lin J."/>
            <person name="Lipzen A."/>
            <person name="Kuo A."/>
            <person name="Riley R."/>
            <person name="Mondo S."/>
            <person name="LaButti K."/>
            <person name="Haridas S."/>
            <person name="Pangalinan J."/>
            <person name="Salamov A.A."/>
            <person name="Simmons B.A."/>
            <person name="Magnuson J.K."/>
            <person name="Chen J."/>
            <person name="Drula E."/>
            <person name="Henrissat B."/>
            <person name="Wiebenga A."/>
            <person name="Lubbers R.J."/>
            <person name="Gomes A.C."/>
            <person name="Makela M.R."/>
            <person name="Stajich J."/>
            <person name="Grigoriev I.V."/>
            <person name="Mortensen U.H."/>
            <person name="De vries R.P."/>
            <person name="Baker S.E."/>
            <person name="Andersen M.R."/>
        </authorList>
    </citation>
    <scope>NUCLEOTIDE SEQUENCE [LARGE SCALE GENOMIC DNA]</scope>
    <source>
        <strain evidence="3 4">CBS 600.67</strain>
    </source>
</reference>
<evidence type="ECO:0000313" key="4">
    <source>
        <dbReference type="Proteomes" id="UP001610335"/>
    </source>
</evidence>
<comment type="caution">
    <text evidence="3">The sequence shown here is derived from an EMBL/GenBank/DDBJ whole genome shotgun (WGS) entry which is preliminary data.</text>
</comment>
<dbReference type="InterPro" id="IPR013087">
    <property type="entry name" value="Znf_C2H2_type"/>
</dbReference>
<dbReference type="InterPro" id="IPR021842">
    <property type="entry name" value="DUF3435"/>
</dbReference>
<gene>
    <name evidence="3" type="ORF">BDW59DRAFT_154426</name>
</gene>